<protein>
    <submittedName>
        <fullName evidence="1">Dioxygenase cnsJ</fullName>
    </submittedName>
</protein>
<dbReference type="SUPFAM" id="SSF51197">
    <property type="entry name" value="Clavaminate synthase-like"/>
    <property type="match status" value="1"/>
</dbReference>
<dbReference type="OrthoDB" id="445007at2759"/>
<evidence type="ECO:0000313" key="2">
    <source>
        <dbReference type="Proteomes" id="UP001147760"/>
    </source>
</evidence>
<accession>A0A9W9X1Q5</accession>
<dbReference type="InterPro" id="IPR008775">
    <property type="entry name" value="Phytyl_CoA_dOase-like"/>
</dbReference>
<dbReference type="EMBL" id="JAPWDO010000003">
    <property type="protein sequence ID" value="KAJ5480640.1"/>
    <property type="molecule type" value="Genomic_DNA"/>
</dbReference>
<organism evidence="1 2">
    <name type="scientific">Penicillium desertorum</name>
    <dbReference type="NCBI Taxonomy" id="1303715"/>
    <lineage>
        <taxon>Eukaryota</taxon>
        <taxon>Fungi</taxon>
        <taxon>Dikarya</taxon>
        <taxon>Ascomycota</taxon>
        <taxon>Pezizomycotina</taxon>
        <taxon>Eurotiomycetes</taxon>
        <taxon>Eurotiomycetidae</taxon>
        <taxon>Eurotiales</taxon>
        <taxon>Aspergillaceae</taxon>
        <taxon>Penicillium</taxon>
    </lineage>
</organism>
<proteinExistence type="predicted"/>
<keyword evidence="1" id="KW-0223">Dioxygenase</keyword>
<evidence type="ECO:0000313" key="1">
    <source>
        <dbReference type="EMBL" id="KAJ5480640.1"/>
    </source>
</evidence>
<dbReference type="Gene3D" id="2.60.120.620">
    <property type="entry name" value="q2cbj1_9rhob like domain"/>
    <property type="match status" value="1"/>
</dbReference>
<dbReference type="AlphaFoldDB" id="A0A9W9X1Q5"/>
<dbReference type="GO" id="GO:0051213">
    <property type="term" value="F:dioxygenase activity"/>
    <property type="evidence" value="ECO:0007669"/>
    <property type="project" value="UniProtKB-KW"/>
</dbReference>
<dbReference type="Proteomes" id="UP001147760">
    <property type="component" value="Unassembled WGS sequence"/>
</dbReference>
<name>A0A9W9X1Q5_9EURO</name>
<keyword evidence="1" id="KW-0560">Oxidoreductase</keyword>
<gene>
    <name evidence="1" type="ORF">N7530_006149</name>
</gene>
<comment type="caution">
    <text evidence="1">The sequence shown here is derived from an EMBL/GenBank/DDBJ whole genome shotgun (WGS) entry which is preliminary data.</text>
</comment>
<dbReference type="Pfam" id="PF05721">
    <property type="entry name" value="PhyH"/>
    <property type="match status" value="1"/>
</dbReference>
<keyword evidence="2" id="KW-1185">Reference proteome</keyword>
<reference evidence="1" key="2">
    <citation type="journal article" date="2023" name="IMA Fungus">
        <title>Comparative genomic study of the Penicillium genus elucidates a diverse pangenome and 15 lateral gene transfer events.</title>
        <authorList>
            <person name="Petersen C."/>
            <person name="Sorensen T."/>
            <person name="Nielsen M.R."/>
            <person name="Sondergaard T.E."/>
            <person name="Sorensen J.L."/>
            <person name="Fitzpatrick D.A."/>
            <person name="Frisvad J.C."/>
            <person name="Nielsen K.L."/>
        </authorList>
    </citation>
    <scope>NUCLEOTIDE SEQUENCE</scope>
    <source>
        <strain evidence="1">IBT 17660</strain>
    </source>
</reference>
<reference evidence="1" key="1">
    <citation type="submission" date="2022-12" db="EMBL/GenBank/DDBJ databases">
        <authorList>
            <person name="Petersen C."/>
        </authorList>
    </citation>
    <scope>NUCLEOTIDE SEQUENCE</scope>
    <source>
        <strain evidence="1">IBT 17660</strain>
    </source>
</reference>
<sequence>MTRNKKGSLQIPLPYVNAKSNDDNEALAAEVISAITRAGACVVRNMFDTTTTEKVIEDIRPHLADAGNYIGCSITSTTVTALLSKSDTFALDIVGHPVFHTVIDHFLTNELRPRQVLPNQPVSVRCKPQLDASFCVCIGPHGEGQDLHRDDIDRLHWLSETDEYNLGRDLGLAMLTALTPSMRKNGGTVVLPGSHLWDYGDVLPDHTDPRLVTPDLNPGDSLLLLSSTLHAGGSNQTEETRMVTACFAARAHLKQLENQYLAHDLDKVRKFPVWLQRFMGYSLTQPYCGWVDKKDPLRVINSNAGEFFDGWNMF</sequence>